<reference evidence="1 2" key="1">
    <citation type="submission" date="2020-04" db="EMBL/GenBank/DDBJ databases">
        <authorList>
            <person name="Alioto T."/>
            <person name="Alioto T."/>
            <person name="Gomez Garrido J."/>
        </authorList>
    </citation>
    <scope>NUCLEOTIDE SEQUENCE [LARGE SCALE GENOMIC DNA]</scope>
</reference>
<gene>
    <name evidence="1" type="ORF">CLODIP_2_CD15614</name>
</gene>
<proteinExistence type="predicted"/>
<sequence>MNGICSGCEENLQTTDHGENRYCSHLLANESPSFESSFFADYPELRLSSPDAFDRAQITEDYGQYLATTAPLVLSEKTLEENLYMPLYFPNMRNDQMALPESQQEHQNIENNAQKANQVDRNFKKNCRNPEEAMQQNLEAFFKEWTKQGLDSVSFENNAPSKPVAAPNPALIASTSRERLQVRNPAGHSLLRGGVQKFRINSIFSAQTFSEPTKKSQRDKKGFCVMCEIDFDHISSHWTDWHSREGIPCYTETTWIDQTRLLLPICTDVKKELKKCQGCEKVFFNHRCDNHGCPVPSTSSAQPDVNAAPVLASTNKQKGYCLMCKFTFDDLAHHRRLMHKGNLSYALRLVCEQLTLLPHATCDAKELKKCFSCPKVTYKYHFQSGPDVSPYCLTCRSSNGNEKK</sequence>
<comment type="caution">
    <text evidence="1">The sequence shown here is derived from an EMBL/GenBank/DDBJ whole genome shotgun (WGS) entry which is preliminary data.</text>
</comment>
<dbReference type="EMBL" id="CADEPI010000589">
    <property type="protein sequence ID" value="CAB3387560.1"/>
    <property type="molecule type" value="Genomic_DNA"/>
</dbReference>
<evidence type="ECO:0000313" key="1">
    <source>
        <dbReference type="EMBL" id="CAB3387560.1"/>
    </source>
</evidence>
<evidence type="ECO:0000313" key="2">
    <source>
        <dbReference type="Proteomes" id="UP000494165"/>
    </source>
</evidence>
<keyword evidence="2" id="KW-1185">Reference proteome</keyword>
<protein>
    <submittedName>
        <fullName evidence="1">Uncharacterized protein</fullName>
    </submittedName>
</protein>
<name>A0A8S1DYW7_9INSE</name>
<organism evidence="1 2">
    <name type="scientific">Cloeon dipterum</name>
    <dbReference type="NCBI Taxonomy" id="197152"/>
    <lineage>
        <taxon>Eukaryota</taxon>
        <taxon>Metazoa</taxon>
        <taxon>Ecdysozoa</taxon>
        <taxon>Arthropoda</taxon>
        <taxon>Hexapoda</taxon>
        <taxon>Insecta</taxon>
        <taxon>Pterygota</taxon>
        <taxon>Palaeoptera</taxon>
        <taxon>Ephemeroptera</taxon>
        <taxon>Pisciforma</taxon>
        <taxon>Baetidae</taxon>
        <taxon>Cloeon</taxon>
    </lineage>
</organism>
<dbReference type="Proteomes" id="UP000494165">
    <property type="component" value="Unassembled WGS sequence"/>
</dbReference>
<dbReference type="AlphaFoldDB" id="A0A8S1DYW7"/>
<accession>A0A8S1DYW7</accession>